<comment type="caution">
    <text evidence="1">The sequence shown here is derived from an EMBL/GenBank/DDBJ whole genome shotgun (WGS) entry which is preliminary data.</text>
</comment>
<keyword evidence="2" id="KW-1185">Reference proteome</keyword>
<evidence type="ECO:0000313" key="2">
    <source>
        <dbReference type="Proteomes" id="UP000054761"/>
    </source>
</evidence>
<dbReference type="AlphaFoldDB" id="A0A0W0V2N0"/>
<protein>
    <submittedName>
        <fullName evidence="1">Uncharacterized protein</fullName>
    </submittedName>
</protein>
<dbReference type="EMBL" id="LNYH01000149">
    <property type="protein sequence ID" value="KTD14376.1"/>
    <property type="molecule type" value="Genomic_DNA"/>
</dbReference>
<name>A0A0W0V2N0_9GAMM</name>
<sequence length="84" mass="9846">MIKKIKICHLLQQAGTLNISNIKDTISISNKEIGASLNLKIDHLTLAYLLHNFSNYLNFKSIIYFNTRPIIIKRQQFKFRRGIR</sequence>
<dbReference type="Proteomes" id="UP000054761">
    <property type="component" value="Unassembled WGS sequence"/>
</dbReference>
<reference evidence="1 2" key="1">
    <citation type="submission" date="2015-11" db="EMBL/GenBank/DDBJ databases">
        <title>Genomic analysis of 38 Legionella species identifies large and diverse effector repertoires.</title>
        <authorList>
            <person name="Burstein D."/>
            <person name="Amaro F."/>
            <person name="Zusman T."/>
            <person name="Lifshitz Z."/>
            <person name="Cohen O."/>
            <person name="Gilbert J.A."/>
            <person name="Pupko T."/>
            <person name="Shuman H.A."/>
            <person name="Segal G."/>
        </authorList>
    </citation>
    <scope>NUCLEOTIDE SEQUENCE [LARGE SCALE GENOMIC DNA]</scope>
    <source>
        <strain evidence="1 2">Bercovier 4</strain>
    </source>
</reference>
<proteinExistence type="predicted"/>
<evidence type="ECO:0000313" key="1">
    <source>
        <dbReference type="EMBL" id="KTD14376.1"/>
    </source>
</evidence>
<organism evidence="1 2">
    <name type="scientific">Legionella israelensis</name>
    <dbReference type="NCBI Taxonomy" id="454"/>
    <lineage>
        <taxon>Bacteria</taxon>
        <taxon>Pseudomonadati</taxon>
        <taxon>Pseudomonadota</taxon>
        <taxon>Gammaproteobacteria</taxon>
        <taxon>Legionellales</taxon>
        <taxon>Legionellaceae</taxon>
        <taxon>Legionella</taxon>
    </lineage>
</organism>
<gene>
    <name evidence="1" type="ORF">Lisr_2604</name>
</gene>
<accession>A0A0W0V2N0</accession>